<protein>
    <submittedName>
        <fullName evidence="2">Uncharacterized protein</fullName>
    </submittedName>
</protein>
<keyword evidence="1" id="KW-1133">Transmembrane helix</keyword>
<dbReference type="AlphaFoldDB" id="A0A6M3K2I1"/>
<feature type="transmembrane region" description="Helical" evidence="1">
    <location>
        <begin position="12"/>
        <end position="39"/>
    </location>
</feature>
<accession>A0A6M3K2I1</accession>
<evidence type="ECO:0000256" key="1">
    <source>
        <dbReference type="SAM" id="Phobius"/>
    </source>
</evidence>
<keyword evidence="1" id="KW-0812">Transmembrane</keyword>
<organism evidence="2">
    <name type="scientific">viral metagenome</name>
    <dbReference type="NCBI Taxonomy" id="1070528"/>
    <lineage>
        <taxon>unclassified sequences</taxon>
        <taxon>metagenomes</taxon>
        <taxon>organismal metagenomes</taxon>
    </lineage>
</organism>
<sequence length="106" mass="12301">MTDPYMKANVRLVKVFIITISVFFLITMIMLFVGFLIFYEVVNSRIDKYQGFALEMREKSVPRIVNHGAERNTFYIGEGDVIIDIQMRKKNGEDKETNKSIKGKNS</sequence>
<gene>
    <name evidence="2" type="ORF">MM415A01483_0008</name>
</gene>
<name>A0A6M3K2I1_9ZZZZ</name>
<reference evidence="2" key="1">
    <citation type="submission" date="2020-03" db="EMBL/GenBank/DDBJ databases">
        <title>The deep terrestrial virosphere.</title>
        <authorList>
            <person name="Holmfeldt K."/>
            <person name="Nilsson E."/>
            <person name="Simone D."/>
            <person name="Lopez-Fernandez M."/>
            <person name="Wu X."/>
            <person name="de Brujin I."/>
            <person name="Lundin D."/>
            <person name="Andersson A."/>
            <person name="Bertilsson S."/>
            <person name="Dopson M."/>
        </authorList>
    </citation>
    <scope>NUCLEOTIDE SEQUENCE</scope>
    <source>
        <strain evidence="2">MM415A01483</strain>
    </source>
</reference>
<dbReference type="EMBL" id="MT142232">
    <property type="protein sequence ID" value="QJA76570.1"/>
    <property type="molecule type" value="Genomic_DNA"/>
</dbReference>
<keyword evidence="1" id="KW-0472">Membrane</keyword>
<evidence type="ECO:0000313" key="2">
    <source>
        <dbReference type="EMBL" id="QJA76570.1"/>
    </source>
</evidence>
<proteinExistence type="predicted"/>